<feature type="compositionally biased region" description="Basic and acidic residues" evidence="2">
    <location>
        <begin position="155"/>
        <end position="212"/>
    </location>
</feature>
<gene>
    <name evidence="3" type="ORF">CHILSU_LOCUS6701</name>
</gene>
<dbReference type="Proteomes" id="UP001153292">
    <property type="component" value="Chromosome 23"/>
</dbReference>
<evidence type="ECO:0000313" key="3">
    <source>
        <dbReference type="EMBL" id="CAH0687005.1"/>
    </source>
</evidence>
<reference evidence="3" key="1">
    <citation type="submission" date="2021-12" db="EMBL/GenBank/DDBJ databases">
        <authorList>
            <person name="King R."/>
        </authorList>
    </citation>
    <scope>NUCLEOTIDE SEQUENCE</scope>
</reference>
<dbReference type="EMBL" id="OU963916">
    <property type="protein sequence ID" value="CAH0687005.1"/>
    <property type="molecule type" value="Genomic_DNA"/>
</dbReference>
<sequence>MMSMIDLEKIIADKRLQIEEEKTLLNLSSSGTDCDVQNANRDTVTANEKSLKQVKFAPVENLNHNAAKSKEIKEDHREKTVQDLEESIPPDLERYIRRYLGLPVMLKAGEYSPNNPLVRGERASGSGDVLLGLGEYERRRQTLRRLRQQQYREYLDQQAKKKQEAKDQAERERRESEQRDREYVEREREREDREREQRARFLEQERSSEQRRASVCYTDTRTNRSTVDTGVQVNCISTPLSVAVQTDDIDFYQLSSSKCQLTEAERELSPHTVVSNDERPIQPAPWTNDQRRTSVGERNERSPPRKSSQKLQSVYMPSIFDADAIQMRNLQAEKEAAARRQFYQQELKNQILEQQRIREERKAREKMLEQAEMRRLEEQLRMLRAAQEQEKGVIADIDSCMMKNAVEYDTKRTEIQKKIDQEQQRLIRTPITHHAITKRIETSRSDGAKLPYPTLAERNYESNYTKNPEDKSYLPQIQKDAIFSPNYDVDSYLRKNLNFKDKDHFDIDNIGAEKVHERPKTKPEKRITTHQNPIDSLPIPVLRHSPLMQCGKVENDLSDAMKKVEDKWKVPAVQKNILKSVPNVEGGKNVSILTQLGSIRRQLQLEQLKLDKMYCKDDGELSN</sequence>
<evidence type="ECO:0008006" key="5">
    <source>
        <dbReference type="Google" id="ProtNLM"/>
    </source>
</evidence>
<protein>
    <recommendedName>
        <fullName evidence="5">CCDC66 domain-containing protein</fullName>
    </recommendedName>
</protein>
<feature type="coiled-coil region" evidence="1">
    <location>
        <begin position="340"/>
        <end position="425"/>
    </location>
</feature>
<organism evidence="3 4">
    <name type="scientific">Chilo suppressalis</name>
    <name type="common">Asiatic rice borer moth</name>
    <dbReference type="NCBI Taxonomy" id="168631"/>
    <lineage>
        <taxon>Eukaryota</taxon>
        <taxon>Metazoa</taxon>
        <taxon>Ecdysozoa</taxon>
        <taxon>Arthropoda</taxon>
        <taxon>Hexapoda</taxon>
        <taxon>Insecta</taxon>
        <taxon>Pterygota</taxon>
        <taxon>Neoptera</taxon>
        <taxon>Endopterygota</taxon>
        <taxon>Lepidoptera</taxon>
        <taxon>Glossata</taxon>
        <taxon>Ditrysia</taxon>
        <taxon>Pyraloidea</taxon>
        <taxon>Crambidae</taxon>
        <taxon>Crambinae</taxon>
        <taxon>Chilo</taxon>
    </lineage>
</organism>
<evidence type="ECO:0000256" key="2">
    <source>
        <dbReference type="SAM" id="MobiDB-lite"/>
    </source>
</evidence>
<keyword evidence="4" id="KW-1185">Reference proteome</keyword>
<keyword evidence="1" id="KW-0175">Coiled coil</keyword>
<accession>A0ABN8EDL0</accession>
<evidence type="ECO:0000256" key="1">
    <source>
        <dbReference type="SAM" id="Coils"/>
    </source>
</evidence>
<evidence type="ECO:0000313" key="4">
    <source>
        <dbReference type="Proteomes" id="UP001153292"/>
    </source>
</evidence>
<feature type="region of interest" description="Disordered" evidence="2">
    <location>
        <begin position="155"/>
        <end position="214"/>
    </location>
</feature>
<proteinExistence type="predicted"/>
<name>A0ABN8EDL0_CHISP</name>
<feature type="region of interest" description="Disordered" evidence="2">
    <location>
        <begin position="267"/>
        <end position="312"/>
    </location>
</feature>
<feature type="compositionally biased region" description="Basic and acidic residues" evidence="2">
    <location>
        <begin position="289"/>
        <end position="303"/>
    </location>
</feature>